<feature type="compositionally biased region" description="Polar residues" evidence="1">
    <location>
        <begin position="98"/>
        <end position="115"/>
    </location>
</feature>
<feature type="compositionally biased region" description="Basic and acidic residues" evidence="1">
    <location>
        <begin position="26"/>
        <end position="36"/>
    </location>
</feature>
<evidence type="ECO:0000313" key="3">
    <source>
        <dbReference type="Proteomes" id="UP000704712"/>
    </source>
</evidence>
<sequence>MSEDDIDALFELSPSSSGSEDDDRDIDIKLDSDSNTRRASKRKRRLHQLTAPTKRRRHAKSDGFGEDSVAETICLTSADDEHGKDTNIAAQDPRPNAKGQTHQVVSRTFGNGNVP</sequence>
<feature type="region of interest" description="Disordered" evidence="1">
    <location>
        <begin position="77"/>
        <end position="115"/>
    </location>
</feature>
<organism evidence="2 3">
    <name type="scientific">Phytophthora infestans</name>
    <name type="common">Potato late blight agent</name>
    <name type="synonym">Botrytis infestans</name>
    <dbReference type="NCBI Taxonomy" id="4787"/>
    <lineage>
        <taxon>Eukaryota</taxon>
        <taxon>Sar</taxon>
        <taxon>Stramenopiles</taxon>
        <taxon>Oomycota</taxon>
        <taxon>Peronosporomycetes</taxon>
        <taxon>Peronosporales</taxon>
        <taxon>Peronosporaceae</taxon>
        <taxon>Phytophthora</taxon>
    </lineage>
</organism>
<evidence type="ECO:0000256" key="1">
    <source>
        <dbReference type="SAM" id="MobiDB-lite"/>
    </source>
</evidence>
<gene>
    <name evidence="2" type="ORF">GN958_ATG22757</name>
</gene>
<dbReference type="Proteomes" id="UP000704712">
    <property type="component" value="Unassembled WGS sequence"/>
</dbReference>
<comment type="caution">
    <text evidence="2">The sequence shown here is derived from an EMBL/GenBank/DDBJ whole genome shotgun (WGS) entry which is preliminary data.</text>
</comment>
<feature type="region of interest" description="Disordered" evidence="1">
    <location>
        <begin position="1"/>
        <end position="65"/>
    </location>
</feature>
<dbReference type="AlphaFoldDB" id="A0A8S9TMI7"/>
<name>A0A8S9TMI7_PHYIN</name>
<protein>
    <submittedName>
        <fullName evidence="2">Uncharacterized protein</fullName>
    </submittedName>
</protein>
<dbReference type="EMBL" id="JAACNO010003203">
    <property type="protein sequence ID" value="KAF4127929.1"/>
    <property type="molecule type" value="Genomic_DNA"/>
</dbReference>
<feature type="compositionally biased region" description="Basic residues" evidence="1">
    <location>
        <begin position="38"/>
        <end position="59"/>
    </location>
</feature>
<accession>A0A8S9TMI7</accession>
<proteinExistence type="predicted"/>
<evidence type="ECO:0000313" key="2">
    <source>
        <dbReference type="EMBL" id="KAF4127929.1"/>
    </source>
</evidence>
<reference evidence="2" key="1">
    <citation type="submission" date="2020-03" db="EMBL/GenBank/DDBJ databases">
        <title>Hybrid Assembly of Korean Phytophthora infestans isolates.</title>
        <authorList>
            <person name="Prokchorchik M."/>
            <person name="Lee Y."/>
            <person name="Seo J."/>
            <person name="Cho J.-H."/>
            <person name="Park Y.-E."/>
            <person name="Jang D.-C."/>
            <person name="Im J.-S."/>
            <person name="Choi J.-G."/>
            <person name="Park H.-J."/>
            <person name="Lee G.-B."/>
            <person name="Lee Y.-G."/>
            <person name="Hong S.-Y."/>
            <person name="Cho K."/>
            <person name="Sohn K.H."/>
        </authorList>
    </citation>
    <scope>NUCLEOTIDE SEQUENCE</scope>
    <source>
        <strain evidence="2">KR_2_A2</strain>
    </source>
</reference>